<keyword evidence="1" id="KW-0812">Transmembrane</keyword>
<keyword evidence="1" id="KW-1133">Transmembrane helix</keyword>
<feature type="domain" description="Peptidase C39-like" evidence="2">
    <location>
        <begin position="102"/>
        <end position="235"/>
    </location>
</feature>
<keyword evidence="1" id="KW-0472">Membrane</keyword>
<organism evidence="3 4">
    <name type="scientific">Holtiella tumoricola</name>
    <dbReference type="NCBI Taxonomy" id="3018743"/>
    <lineage>
        <taxon>Bacteria</taxon>
        <taxon>Bacillati</taxon>
        <taxon>Bacillota</taxon>
        <taxon>Clostridia</taxon>
        <taxon>Lachnospirales</taxon>
        <taxon>Cellulosilyticaceae</taxon>
        <taxon>Holtiella</taxon>
    </lineage>
</organism>
<reference evidence="3" key="1">
    <citation type="journal article" date="2023" name="Int. J. Syst. Evol. Microbiol.">
        <title>&lt;i&gt;Holtiella tumoricola&lt;/i&gt; gen. nov. sp. nov., isolated from a human clinical sample.</title>
        <authorList>
            <person name="Allen-Vercoe E."/>
            <person name="Daigneault M.C."/>
            <person name="Vancuren S.J."/>
            <person name="Cochrane K."/>
            <person name="O'Neal L.L."/>
            <person name="Sankaranarayanan K."/>
            <person name="Lawson P.A."/>
        </authorList>
    </citation>
    <scope>NUCLEOTIDE SEQUENCE</scope>
    <source>
        <strain evidence="3">CC70A</strain>
    </source>
</reference>
<sequence>MKRRRKRKLKKNVLRTLLTAGIITLISFGFIQNQLARQPVVAQNVKKDIKMDHILANETLYPSALVELALTKPETRTFVYNYLEKKDLPKKDLTLKNYTKSTFPLFIQWDERWGYDQYGDNYMAINGCGPTTLAMAIVGLTGNTDVNPKMVADFSVQNGYYVNNVGTSWALMSKGAQAFGLNSKEVPLSESKILSLLREGQPIIASMGPGTFTTSGHFILLTGITEDNKIIVNDSDSKVRSEMTWDIDVFMKETKNLWTFYI</sequence>
<evidence type="ECO:0000313" key="4">
    <source>
        <dbReference type="Proteomes" id="UP001169242"/>
    </source>
</evidence>
<comment type="caution">
    <text evidence="3">The sequence shown here is derived from an EMBL/GenBank/DDBJ whole genome shotgun (WGS) entry which is preliminary data.</text>
</comment>
<feature type="transmembrane region" description="Helical" evidence="1">
    <location>
        <begin position="12"/>
        <end position="31"/>
    </location>
</feature>
<proteinExistence type="predicted"/>
<dbReference type="InterPro" id="IPR039564">
    <property type="entry name" value="Peptidase_C39-like"/>
</dbReference>
<evidence type="ECO:0000256" key="1">
    <source>
        <dbReference type="SAM" id="Phobius"/>
    </source>
</evidence>
<dbReference type="RefSeq" id="WP_271012083.1">
    <property type="nucleotide sequence ID" value="NZ_JAQIFT010000040.1"/>
</dbReference>
<keyword evidence="4" id="KW-1185">Reference proteome</keyword>
<dbReference type="Pfam" id="PF13529">
    <property type="entry name" value="Peptidase_C39_2"/>
    <property type="match status" value="1"/>
</dbReference>
<dbReference type="Gene3D" id="3.90.70.10">
    <property type="entry name" value="Cysteine proteinases"/>
    <property type="match status" value="1"/>
</dbReference>
<dbReference type="Proteomes" id="UP001169242">
    <property type="component" value="Unassembled WGS sequence"/>
</dbReference>
<evidence type="ECO:0000313" key="3">
    <source>
        <dbReference type="EMBL" id="MDA3731730.1"/>
    </source>
</evidence>
<evidence type="ECO:0000259" key="2">
    <source>
        <dbReference type="Pfam" id="PF13529"/>
    </source>
</evidence>
<protein>
    <submittedName>
        <fullName evidence="3">C39 family peptidase</fullName>
    </submittedName>
</protein>
<dbReference type="EMBL" id="JAQIFT010000040">
    <property type="protein sequence ID" value="MDA3731730.1"/>
    <property type="molecule type" value="Genomic_DNA"/>
</dbReference>
<accession>A0AA42DMI8</accession>
<dbReference type="AlphaFoldDB" id="A0AA42DMI8"/>
<gene>
    <name evidence="3" type="ORF">PBV87_09595</name>
</gene>
<name>A0AA42DMI8_9FIRM</name>